<dbReference type="EMBL" id="CP002085">
    <property type="protein sequence ID" value="ADK83965.1"/>
    <property type="molecule type" value="Genomic_DNA"/>
</dbReference>
<accession>E1QEH9</accession>
<proteinExistence type="predicted"/>
<reference evidence="1 2" key="1">
    <citation type="journal article" date="2010" name="Stand. Genomic Sci.">
        <title>Complete genome sequence of Desulfarculus baarsii type strain (2st14).</title>
        <authorList>
            <person name="Sun H."/>
            <person name="Spring S."/>
            <person name="Lapidus A."/>
            <person name="Davenport K."/>
            <person name="Del Rio T.G."/>
            <person name="Tice H."/>
            <person name="Nolan M."/>
            <person name="Copeland A."/>
            <person name="Cheng J.F."/>
            <person name="Lucas S."/>
            <person name="Tapia R."/>
            <person name="Goodwin L."/>
            <person name="Pitluck S."/>
            <person name="Ivanova N."/>
            <person name="Pagani I."/>
            <person name="Mavromatis K."/>
            <person name="Ovchinnikova G."/>
            <person name="Pati A."/>
            <person name="Chen A."/>
            <person name="Palaniappan K."/>
            <person name="Hauser L."/>
            <person name="Chang Y.J."/>
            <person name="Jeffries C.D."/>
            <person name="Detter J.C."/>
            <person name="Han C."/>
            <person name="Rohde M."/>
            <person name="Brambilla E."/>
            <person name="Goker M."/>
            <person name="Woyke T."/>
            <person name="Bristow J."/>
            <person name="Eisen J.A."/>
            <person name="Markowitz V."/>
            <person name="Hugenholtz P."/>
            <person name="Kyrpides N.C."/>
            <person name="Klenk H.P."/>
            <person name="Land M."/>
        </authorList>
    </citation>
    <scope>NUCLEOTIDE SEQUENCE [LARGE SCALE GENOMIC DNA]</scope>
    <source>
        <strain evidence="2">ATCC 33931 / DSM 2075 / LMG 7858 / VKM B-1802 / 2st14</strain>
    </source>
</reference>
<protein>
    <recommendedName>
        <fullName evidence="3">Cache domain-containing protein</fullName>
    </recommendedName>
</protein>
<evidence type="ECO:0000313" key="2">
    <source>
        <dbReference type="Proteomes" id="UP000009047"/>
    </source>
</evidence>
<dbReference type="RefSeq" id="WP_013257420.1">
    <property type="nucleotide sequence ID" value="NC_014365.1"/>
</dbReference>
<sequence length="191" mass="20729">MHHYAQSYRAFLAAWALALLVLLAVGCERNRGSEAAQGFVSGNKELIDNLSTDLAQALAAADDAKANKIVDDFFAQAQADKRPLNVGILVLGAKGQVISSRYPDPKDKTAVIKSEDDFNYSQYKKIDKVLSKGKTTSTILYTVKHKVYMVCSPLKHGNAIVGALCVARVPSVMGPPLEIPDAEFLELSFND</sequence>
<dbReference type="KEGG" id="dbr:Deba_0593"/>
<dbReference type="Proteomes" id="UP000009047">
    <property type="component" value="Chromosome"/>
</dbReference>
<evidence type="ECO:0000313" key="1">
    <source>
        <dbReference type="EMBL" id="ADK83965.1"/>
    </source>
</evidence>
<gene>
    <name evidence="1" type="ordered locus">Deba_0593</name>
</gene>
<organism evidence="1 2">
    <name type="scientific">Desulfarculus baarsii (strain ATCC 33931 / DSM 2075 / LMG 7858 / VKM B-1802 / 2st14)</name>
    <dbReference type="NCBI Taxonomy" id="644282"/>
    <lineage>
        <taxon>Bacteria</taxon>
        <taxon>Pseudomonadati</taxon>
        <taxon>Thermodesulfobacteriota</taxon>
        <taxon>Desulfarculia</taxon>
        <taxon>Desulfarculales</taxon>
        <taxon>Desulfarculaceae</taxon>
        <taxon>Desulfarculus</taxon>
    </lineage>
</organism>
<name>E1QEH9_DESB2</name>
<keyword evidence="2" id="KW-1185">Reference proteome</keyword>
<dbReference type="STRING" id="644282.Deba_0593"/>
<dbReference type="HOGENOM" id="CLU_1419425_0_0_7"/>
<evidence type="ECO:0008006" key="3">
    <source>
        <dbReference type="Google" id="ProtNLM"/>
    </source>
</evidence>
<dbReference type="AlphaFoldDB" id="E1QEH9"/>